<dbReference type="PANTHER" id="PTHR23507">
    <property type="entry name" value="ZGC:174356"/>
    <property type="match status" value="1"/>
</dbReference>
<name>A0AAE1E2C6_9GAST</name>
<dbReference type="GO" id="GO:0016020">
    <property type="term" value="C:membrane"/>
    <property type="evidence" value="ECO:0007669"/>
    <property type="project" value="UniProtKB-SubCell"/>
</dbReference>
<feature type="transmembrane region" description="Helical" evidence="5">
    <location>
        <begin position="514"/>
        <end position="534"/>
    </location>
</feature>
<evidence type="ECO:0000256" key="2">
    <source>
        <dbReference type="ARBA" id="ARBA00022692"/>
    </source>
</evidence>
<feature type="transmembrane region" description="Helical" evidence="5">
    <location>
        <begin position="359"/>
        <end position="383"/>
    </location>
</feature>
<feature type="transmembrane region" description="Helical" evidence="5">
    <location>
        <begin position="449"/>
        <end position="470"/>
    </location>
</feature>
<dbReference type="EMBL" id="JAWDGP010001550">
    <property type="protein sequence ID" value="KAK3790273.1"/>
    <property type="molecule type" value="Genomic_DNA"/>
</dbReference>
<evidence type="ECO:0000256" key="5">
    <source>
        <dbReference type="SAM" id="Phobius"/>
    </source>
</evidence>
<dbReference type="PANTHER" id="PTHR23507:SF1">
    <property type="entry name" value="FI18259P1-RELATED"/>
    <property type="match status" value="1"/>
</dbReference>
<feature type="transmembrane region" description="Helical" evidence="5">
    <location>
        <begin position="100"/>
        <end position="121"/>
    </location>
</feature>
<evidence type="ECO:0000256" key="4">
    <source>
        <dbReference type="ARBA" id="ARBA00023136"/>
    </source>
</evidence>
<evidence type="ECO:0000313" key="6">
    <source>
        <dbReference type="EMBL" id="KAK3790273.1"/>
    </source>
</evidence>
<feature type="transmembrane region" description="Helical" evidence="5">
    <location>
        <begin position="205"/>
        <end position="226"/>
    </location>
</feature>
<comment type="caution">
    <text evidence="6">The sequence shown here is derived from an EMBL/GenBank/DDBJ whole genome shotgun (WGS) entry which is preliminary data.</text>
</comment>
<proteinExistence type="predicted"/>
<dbReference type="Proteomes" id="UP001283361">
    <property type="component" value="Unassembled WGS sequence"/>
</dbReference>
<evidence type="ECO:0000313" key="7">
    <source>
        <dbReference type="Proteomes" id="UP001283361"/>
    </source>
</evidence>
<keyword evidence="3 5" id="KW-1133">Transmembrane helix</keyword>
<comment type="subcellular location">
    <subcellularLocation>
        <location evidence="1">Membrane</location>
        <topology evidence="1">Multi-pass membrane protein</topology>
    </subcellularLocation>
</comment>
<organism evidence="6 7">
    <name type="scientific">Elysia crispata</name>
    <name type="common">lettuce slug</name>
    <dbReference type="NCBI Taxonomy" id="231223"/>
    <lineage>
        <taxon>Eukaryota</taxon>
        <taxon>Metazoa</taxon>
        <taxon>Spiralia</taxon>
        <taxon>Lophotrochozoa</taxon>
        <taxon>Mollusca</taxon>
        <taxon>Gastropoda</taxon>
        <taxon>Heterobranchia</taxon>
        <taxon>Euthyneura</taxon>
        <taxon>Panpulmonata</taxon>
        <taxon>Sacoglossa</taxon>
        <taxon>Placobranchoidea</taxon>
        <taxon>Plakobranchidae</taxon>
        <taxon>Elysia</taxon>
    </lineage>
</organism>
<reference evidence="6" key="1">
    <citation type="journal article" date="2023" name="G3 (Bethesda)">
        <title>A reference genome for the long-term kleptoplast-retaining sea slug Elysia crispata morphotype clarki.</title>
        <authorList>
            <person name="Eastman K.E."/>
            <person name="Pendleton A.L."/>
            <person name="Shaikh M.A."/>
            <person name="Suttiyut T."/>
            <person name="Ogas R."/>
            <person name="Tomko P."/>
            <person name="Gavelis G."/>
            <person name="Widhalm J.R."/>
            <person name="Wisecaver J.H."/>
        </authorList>
    </citation>
    <scope>NUCLEOTIDE SEQUENCE</scope>
    <source>
        <strain evidence="6">ECLA1</strain>
    </source>
</reference>
<dbReference type="Gene3D" id="1.20.1250.20">
    <property type="entry name" value="MFS general substrate transporter like domains"/>
    <property type="match status" value="1"/>
</dbReference>
<dbReference type="InterPro" id="IPR036259">
    <property type="entry name" value="MFS_trans_sf"/>
</dbReference>
<dbReference type="Pfam" id="PF07690">
    <property type="entry name" value="MFS_1"/>
    <property type="match status" value="1"/>
</dbReference>
<feature type="transmembrane region" description="Helical" evidence="5">
    <location>
        <begin position="482"/>
        <end position="502"/>
    </location>
</feature>
<protein>
    <recommendedName>
        <fullName evidence="8">Major facilitator superfamily (MFS) profile domain-containing protein</fullName>
    </recommendedName>
</protein>
<dbReference type="InterPro" id="IPR011701">
    <property type="entry name" value="MFS"/>
</dbReference>
<keyword evidence="2 5" id="KW-0812">Transmembrane</keyword>
<sequence>MGVGTCHLAALNNSAGNFRGQAVTIFCAFGKEENLHSARSSIFSHCGKTICKSYLRRVRRASNMPKSYESLLDEEDTSLKQLIDEDPQDDEDDSRKRRNILTLIITSSLSMLGFGIYGTAYSQWIYVRFEMDALGASFSKLDRSAAKDPCFRGNGSDSPLGPLLMEAQANSAHFSMLTMLCALIPSFFTNLLLGAYADQIGRRLIFIVPLTGYLIRVANVCAVAYWNLDVRFILIGYIICGLAGDFAAYVMALYVYTADNTTKGKNRSFLMVLTSAVSWTCSTLSHFASGYFIEAVGYVWPMVTGLAVITLSFVLTVLLLQETLDKSKVKKVSLCQGIKGIFSFYFDEPVNPLFKRKDFILLGLVFFAFSSSLGSQISTIFLMNEPFCWGSRQMGIVNSSFGLAHSVLSTIVMRLMQMFFSDEILVITSLLSSVANRFVFAFAQYDWQIYIGYGVGALEVSVLAVVRAILSRMVPQEKRGSLFASLAVMETATVAASGAGLNEMYSKTVNHWRGLTYFVIGCITVVSAIIMIIYKIMVYKRESSSTTVSIELELTQMNDLDKRSNIATISDGVEKLQAENLKENQVQFAPTDFEHCLD</sequence>
<accession>A0AAE1E2C6</accession>
<evidence type="ECO:0008006" key="8">
    <source>
        <dbReference type="Google" id="ProtNLM"/>
    </source>
</evidence>
<evidence type="ECO:0000256" key="3">
    <source>
        <dbReference type="ARBA" id="ARBA00022989"/>
    </source>
</evidence>
<keyword evidence="4 5" id="KW-0472">Membrane</keyword>
<gene>
    <name evidence="6" type="ORF">RRG08_034836</name>
</gene>
<keyword evidence="7" id="KW-1185">Reference proteome</keyword>
<feature type="transmembrane region" description="Helical" evidence="5">
    <location>
        <begin position="172"/>
        <end position="193"/>
    </location>
</feature>
<dbReference type="AlphaFoldDB" id="A0AAE1E2C6"/>
<dbReference type="SUPFAM" id="SSF103473">
    <property type="entry name" value="MFS general substrate transporter"/>
    <property type="match status" value="1"/>
</dbReference>
<feature type="transmembrane region" description="Helical" evidence="5">
    <location>
        <begin position="268"/>
        <end position="293"/>
    </location>
</feature>
<feature type="transmembrane region" description="Helical" evidence="5">
    <location>
        <begin position="232"/>
        <end position="256"/>
    </location>
</feature>
<feature type="transmembrane region" description="Helical" evidence="5">
    <location>
        <begin position="299"/>
        <end position="320"/>
    </location>
</feature>
<evidence type="ECO:0000256" key="1">
    <source>
        <dbReference type="ARBA" id="ARBA00004141"/>
    </source>
</evidence>
<dbReference type="GO" id="GO:0022857">
    <property type="term" value="F:transmembrane transporter activity"/>
    <property type="evidence" value="ECO:0007669"/>
    <property type="project" value="InterPro"/>
</dbReference>